<dbReference type="InterPro" id="IPR011032">
    <property type="entry name" value="GroES-like_sf"/>
</dbReference>
<dbReference type="Pfam" id="PF00107">
    <property type="entry name" value="ADH_zinc_N"/>
    <property type="match status" value="1"/>
</dbReference>
<dbReference type="Pfam" id="PF08240">
    <property type="entry name" value="ADH_N"/>
    <property type="match status" value="1"/>
</dbReference>
<dbReference type="AlphaFoldDB" id="A0AAD4BQK3"/>
<dbReference type="InterPro" id="IPR020843">
    <property type="entry name" value="ER"/>
</dbReference>
<protein>
    <recommendedName>
        <fullName evidence="3">alcohol dehydrogenase</fullName>
        <ecNumber evidence="3">1.1.1.1</ecNumber>
    </recommendedName>
</protein>
<dbReference type="Gene3D" id="3.40.50.720">
    <property type="entry name" value="NAD(P)-binding Rossmann-like Domain"/>
    <property type="match status" value="1"/>
</dbReference>
<dbReference type="GO" id="GO:0004022">
    <property type="term" value="F:alcohol dehydrogenase (NAD+) activity"/>
    <property type="evidence" value="ECO:0007669"/>
    <property type="project" value="UniProtKB-EC"/>
</dbReference>
<dbReference type="InterPro" id="IPR013154">
    <property type="entry name" value="ADH-like_N"/>
</dbReference>
<dbReference type="GO" id="GO:0046872">
    <property type="term" value="F:metal ion binding"/>
    <property type="evidence" value="ECO:0007669"/>
    <property type="project" value="UniProtKB-KW"/>
</dbReference>
<keyword evidence="4" id="KW-0479">Metal-binding</keyword>
<evidence type="ECO:0000256" key="2">
    <source>
        <dbReference type="ARBA" id="ARBA00008072"/>
    </source>
</evidence>
<evidence type="ECO:0000259" key="8">
    <source>
        <dbReference type="SMART" id="SM00829"/>
    </source>
</evidence>
<evidence type="ECO:0000313" key="10">
    <source>
        <dbReference type="Proteomes" id="UP001194468"/>
    </source>
</evidence>
<gene>
    <name evidence="9" type="ORF">L210DRAFT_3451236</name>
</gene>
<dbReference type="SUPFAM" id="SSF51735">
    <property type="entry name" value="NAD(P)-binding Rossmann-fold domains"/>
    <property type="match status" value="1"/>
</dbReference>
<comment type="cofactor">
    <cofactor evidence="1">
        <name>Zn(2+)</name>
        <dbReference type="ChEBI" id="CHEBI:29105"/>
    </cofactor>
</comment>
<dbReference type="EC" id="1.1.1.1" evidence="3"/>
<evidence type="ECO:0000256" key="1">
    <source>
        <dbReference type="ARBA" id="ARBA00001947"/>
    </source>
</evidence>
<keyword evidence="6" id="KW-0560">Oxidoreductase</keyword>
<keyword evidence="10" id="KW-1185">Reference proteome</keyword>
<comment type="caution">
    <text evidence="9">The sequence shown here is derived from an EMBL/GenBank/DDBJ whole genome shotgun (WGS) entry which is preliminary data.</text>
</comment>
<evidence type="ECO:0000256" key="7">
    <source>
        <dbReference type="ARBA" id="ARBA00023027"/>
    </source>
</evidence>
<accession>A0AAD4BQK3</accession>
<keyword evidence="5" id="KW-0862">Zinc</keyword>
<evidence type="ECO:0000256" key="4">
    <source>
        <dbReference type="ARBA" id="ARBA00022723"/>
    </source>
</evidence>
<evidence type="ECO:0000256" key="6">
    <source>
        <dbReference type="ARBA" id="ARBA00023002"/>
    </source>
</evidence>
<dbReference type="InterPro" id="IPR036291">
    <property type="entry name" value="NAD(P)-bd_dom_sf"/>
</dbReference>
<dbReference type="CDD" id="cd08297">
    <property type="entry name" value="CAD3"/>
    <property type="match status" value="1"/>
</dbReference>
<dbReference type="PANTHER" id="PTHR42940:SF3">
    <property type="entry name" value="ALCOHOL DEHYDROGENASE 1-RELATED"/>
    <property type="match status" value="1"/>
</dbReference>
<name>A0AAD4BQK3_BOLED</name>
<dbReference type="InterPro" id="IPR013149">
    <property type="entry name" value="ADH-like_C"/>
</dbReference>
<dbReference type="Gene3D" id="3.90.180.10">
    <property type="entry name" value="Medium-chain alcohol dehydrogenases, catalytic domain"/>
    <property type="match status" value="1"/>
</dbReference>
<evidence type="ECO:0000256" key="3">
    <source>
        <dbReference type="ARBA" id="ARBA00013190"/>
    </source>
</evidence>
<sequence length="358" mass="38102">MALQTLPAVQRAAQIQALGEPLAFLSAHPVPDPTQLQPNECLVKIEYAGVCQSDMHARNGDWLVKPSLPRIGGHEGVGTVVAIGAGTTESPVSLGDRVGIKWIARVCLRCESCRTGNESICSAWCIHGFTTDGTFAEYVVAWTYYVTPIPKLLDSATATPILCAGLTVYKGLKRINVPTGSWIAIPGAGGGLGHLAIQYAVAMGLRVVAIDSGEEKRKLCLALGAEKWVDFKESGEGLVKDVVAATDGLGPHAALISAGVATPYIQACYYVRPTGTVVFVGIPPTSIPFQIPFELIVGKELKLLGSAIGSRQDAIEALDIAARGKVVCHYSLRRLDELETVFDEMKRGEITGRVVLKI</sequence>
<reference evidence="9" key="2">
    <citation type="journal article" date="2020" name="Nat. Commun.">
        <title>Large-scale genome sequencing of mycorrhizal fungi provides insights into the early evolution of symbiotic traits.</title>
        <authorList>
            <person name="Miyauchi S."/>
            <person name="Kiss E."/>
            <person name="Kuo A."/>
            <person name="Drula E."/>
            <person name="Kohler A."/>
            <person name="Sanchez-Garcia M."/>
            <person name="Morin E."/>
            <person name="Andreopoulos B."/>
            <person name="Barry K.W."/>
            <person name="Bonito G."/>
            <person name="Buee M."/>
            <person name="Carver A."/>
            <person name="Chen C."/>
            <person name="Cichocki N."/>
            <person name="Clum A."/>
            <person name="Culley D."/>
            <person name="Crous P.W."/>
            <person name="Fauchery L."/>
            <person name="Girlanda M."/>
            <person name="Hayes R.D."/>
            <person name="Keri Z."/>
            <person name="LaButti K."/>
            <person name="Lipzen A."/>
            <person name="Lombard V."/>
            <person name="Magnuson J."/>
            <person name="Maillard F."/>
            <person name="Murat C."/>
            <person name="Nolan M."/>
            <person name="Ohm R.A."/>
            <person name="Pangilinan J."/>
            <person name="Pereira M.F."/>
            <person name="Perotto S."/>
            <person name="Peter M."/>
            <person name="Pfister S."/>
            <person name="Riley R."/>
            <person name="Sitrit Y."/>
            <person name="Stielow J.B."/>
            <person name="Szollosi G."/>
            <person name="Zifcakova L."/>
            <person name="Stursova M."/>
            <person name="Spatafora J.W."/>
            <person name="Tedersoo L."/>
            <person name="Vaario L.M."/>
            <person name="Yamada A."/>
            <person name="Yan M."/>
            <person name="Wang P."/>
            <person name="Xu J."/>
            <person name="Bruns T."/>
            <person name="Baldrian P."/>
            <person name="Vilgalys R."/>
            <person name="Dunand C."/>
            <person name="Henrissat B."/>
            <person name="Grigoriev I.V."/>
            <person name="Hibbett D."/>
            <person name="Nagy L.G."/>
            <person name="Martin F.M."/>
        </authorList>
    </citation>
    <scope>NUCLEOTIDE SEQUENCE</scope>
    <source>
        <strain evidence="9">BED1</strain>
    </source>
</reference>
<organism evidence="9 10">
    <name type="scientific">Boletus edulis BED1</name>
    <dbReference type="NCBI Taxonomy" id="1328754"/>
    <lineage>
        <taxon>Eukaryota</taxon>
        <taxon>Fungi</taxon>
        <taxon>Dikarya</taxon>
        <taxon>Basidiomycota</taxon>
        <taxon>Agaricomycotina</taxon>
        <taxon>Agaricomycetes</taxon>
        <taxon>Agaricomycetidae</taxon>
        <taxon>Boletales</taxon>
        <taxon>Boletineae</taxon>
        <taxon>Boletaceae</taxon>
        <taxon>Boletoideae</taxon>
        <taxon>Boletus</taxon>
    </lineage>
</organism>
<evidence type="ECO:0000256" key="5">
    <source>
        <dbReference type="ARBA" id="ARBA00022833"/>
    </source>
</evidence>
<proteinExistence type="inferred from homology"/>
<dbReference type="PANTHER" id="PTHR42940">
    <property type="entry name" value="ALCOHOL DEHYDROGENASE 1-RELATED"/>
    <property type="match status" value="1"/>
</dbReference>
<dbReference type="FunFam" id="3.40.50.720:FF:000039">
    <property type="entry name" value="Alcohol dehydrogenase AdhP"/>
    <property type="match status" value="1"/>
</dbReference>
<dbReference type="EMBL" id="WHUW01000018">
    <property type="protein sequence ID" value="KAF8437631.1"/>
    <property type="molecule type" value="Genomic_DNA"/>
</dbReference>
<dbReference type="SMART" id="SM00829">
    <property type="entry name" value="PKS_ER"/>
    <property type="match status" value="1"/>
</dbReference>
<keyword evidence="7" id="KW-0520">NAD</keyword>
<dbReference type="Proteomes" id="UP001194468">
    <property type="component" value="Unassembled WGS sequence"/>
</dbReference>
<feature type="domain" description="Enoyl reductase (ER)" evidence="8">
    <location>
        <begin position="19"/>
        <end position="356"/>
    </location>
</feature>
<dbReference type="GO" id="GO:0005737">
    <property type="term" value="C:cytoplasm"/>
    <property type="evidence" value="ECO:0007669"/>
    <property type="project" value="TreeGrafter"/>
</dbReference>
<evidence type="ECO:0000313" key="9">
    <source>
        <dbReference type="EMBL" id="KAF8437631.1"/>
    </source>
</evidence>
<reference evidence="9" key="1">
    <citation type="submission" date="2019-10" db="EMBL/GenBank/DDBJ databases">
        <authorList>
            <consortium name="DOE Joint Genome Institute"/>
            <person name="Kuo A."/>
            <person name="Miyauchi S."/>
            <person name="Kiss E."/>
            <person name="Drula E."/>
            <person name="Kohler A."/>
            <person name="Sanchez-Garcia M."/>
            <person name="Andreopoulos B."/>
            <person name="Barry K.W."/>
            <person name="Bonito G."/>
            <person name="Buee M."/>
            <person name="Carver A."/>
            <person name="Chen C."/>
            <person name="Cichocki N."/>
            <person name="Clum A."/>
            <person name="Culley D."/>
            <person name="Crous P.W."/>
            <person name="Fauchery L."/>
            <person name="Girlanda M."/>
            <person name="Hayes R."/>
            <person name="Keri Z."/>
            <person name="LaButti K."/>
            <person name="Lipzen A."/>
            <person name="Lombard V."/>
            <person name="Magnuson J."/>
            <person name="Maillard F."/>
            <person name="Morin E."/>
            <person name="Murat C."/>
            <person name="Nolan M."/>
            <person name="Ohm R."/>
            <person name="Pangilinan J."/>
            <person name="Pereira M."/>
            <person name="Perotto S."/>
            <person name="Peter M."/>
            <person name="Riley R."/>
            <person name="Sitrit Y."/>
            <person name="Stielow B."/>
            <person name="Szollosi G."/>
            <person name="Zifcakova L."/>
            <person name="Stursova M."/>
            <person name="Spatafora J.W."/>
            <person name="Tedersoo L."/>
            <person name="Vaario L.-M."/>
            <person name="Yamada A."/>
            <person name="Yan M."/>
            <person name="Wang P."/>
            <person name="Xu J."/>
            <person name="Bruns T."/>
            <person name="Baldrian P."/>
            <person name="Vilgalys R."/>
            <person name="Henrissat B."/>
            <person name="Grigoriev I.V."/>
            <person name="Hibbett D."/>
            <person name="Nagy L.G."/>
            <person name="Martin F.M."/>
        </authorList>
    </citation>
    <scope>NUCLEOTIDE SEQUENCE</scope>
    <source>
        <strain evidence="9">BED1</strain>
    </source>
</reference>
<dbReference type="SUPFAM" id="SSF50129">
    <property type="entry name" value="GroES-like"/>
    <property type="match status" value="1"/>
</dbReference>
<comment type="similarity">
    <text evidence="2">Belongs to the zinc-containing alcohol dehydrogenase family.</text>
</comment>